<gene>
    <name evidence="2" type="ORF">HNO88_004471</name>
</gene>
<name>A0A7W7KE22_9SPHN</name>
<evidence type="ECO:0000313" key="3">
    <source>
        <dbReference type="Proteomes" id="UP000555448"/>
    </source>
</evidence>
<feature type="domain" description="Tc1-like transposase DDE" evidence="1">
    <location>
        <begin position="1"/>
        <end position="142"/>
    </location>
</feature>
<dbReference type="InterPro" id="IPR036397">
    <property type="entry name" value="RNaseH_sf"/>
</dbReference>
<keyword evidence="3" id="KW-1185">Reference proteome</keyword>
<dbReference type="AlphaFoldDB" id="A0A7W7KE22"/>
<protein>
    <submittedName>
        <fullName evidence="2">Transposase</fullName>
    </submittedName>
</protein>
<evidence type="ECO:0000313" key="2">
    <source>
        <dbReference type="EMBL" id="MBB4861117.1"/>
    </source>
</evidence>
<accession>A0A7W7KE22</accession>
<comment type="caution">
    <text evidence="2">The sequence shown here is derived from an EMBL/GenBank/DDBJ whole genome shotgun (WGS) entry which is preliminary data.</text>
</comment>
<evidence type="ECO:0000259" key="1">
    <source>
        <dbReference type="Pfam" id="PF13358"/>
    </source>
</evidence>
<dbReference type="InterPro" id="IPR038717">
    <property type="entry name" value="Tc1-like_DDE_dom"/>
</dbReference>
<organism evidence="2 3">
    <name type="scientific">Novosphingobium chloroacetimidivorans</name>
    <dbReference type="NCBI Taxonomy" id="1428314"/>
    <lineage>
        <taxon>Bacteria</taxon>
        <taxon>Pseudomonadati</taxon>
        <taxon>Pseudomonadota</taxon>
        <taxon>Alphaproteobacteria</taxon>
        <taxon>Sphingomonadales</taxon>
        <taxon>Sphingomonadaceae</taxon>
        <taxon>Novosphingobium</taxon>
    </lineage>
</organism>
<sequence>MVFLTETGLNTKMARLYGWSPVGERCRDKVPFGHWKTMTFVAGLRLTGVTAPWGARSRDGWRCFPHLTSSTSSRPTLERGDVVVLDNLPAHKVTGIREAIAKLRAQISHLPPYSPDMNPIEIAYAKLNALLRQEPARTVDALVDRIGKLLDRFLPDECANFFHAAGYQRSC</sequence>
<dbReference type="Proteomes" id="UP000555448">
    <property type="component" value="Unassembled WGS sequence"/>
</dbReference>
<dbReference type="PANTHER" id="PTHR46564:SF1">
    <property type="entry name" value="TRANSPOSASE"/>
    <property type="match status" value="1"/>
</dbReference>
<dbReference type="Gene3D" id="3.30.420.10">
    <property type="entry name" value="Ribonuclease H-like superfamily/Ribonuclease H"/>
    <property type="match status" value="1"/>
</dbReference>
<reference evidence="2 3" key="1">
    <citation type="submission" date="2020-08" db="EMBL/GenBank/DDBJ databases">
        <title>Functional genomics of gut bacteria from endangered species of beetles.</title>
        <authorList>
            <person name="Carlos-Shanley C."/>
        </authorList>
    </citation>
    <scope>NUCLEOTIDE SEQUENCE [LARGE SCALE GENOMIC DNA]</scope>
    <source>
        <strain evidence="2 3">S00245</strain>
    </source>
</reference>
<proteinExistence type="predicted"/>
<dbReference type="GO" id="GO:0003676">
    <property type="term" value="F:nucleic acid binding"/>
    <property type="evidence" value="ECO:0007669"/>
    <property type="project" value="InterPro"/>
</dbReference>
<dbReference type="Pfam" id="PF13358">
    <property type="entry name" value="DDE_3"/>
    <property type="match status" value="1"/>
</dbReference>
<dbReference type="EMBL" id="JACHLR010000061">
    <property type="protein sequence ID" value="MBB4861117.1"/>
    <property type="molecule type" value="Genomic_DNA"/>
</dbReference>
<dbReference type="PANTHER" id="PTHR46564">
    <property type="entry name" value="TRANSPOSASE"/>
    <property type="match status" value="1"/>
</dbReference>